<keyword evidence="4 14" id="KW-1134">Transmembrane beta strand</keyword>
<comment type="similarity">
    <text evidence="2 14 15">Belongs to the TonB-dependent receptor family.</text>
</comment>
<dbReference type="InterPro" id="IPR036942">
    <property type="entry name" value="Beta-barrel_TonB_sf"/>
</dbReference>
<dbReference type="GO" id="GO:0015891">
    <property type="term" value="P:siderophore transport"/>
    <property type="evidence" value="ECO:0007669"/>
    <property type="project" value="InterPro"/>
</dbReference>
<dbReference type="GO" id="GO:0015344">
    <property type="term" value="F:siderophore uptake transmembrane transporter activity"/>
    <property type="evidence" value="ECO:0007669"/>
    <property type="project" value="TreeGrafter"/>
</dbReference>
<dbReference type="GO" id="GO:0038023">
    <property type="term" value="F:signaling receptor activity"/>
    <property type="evidence" value="ECO:0007669"/>
    <property type="project" value="InterPro"/>
</dbReference>
<evidence type="ECO:0000313" key="19">
    <source>
        <dbReference type="EMBL" id="GLK68383.1"/>
    </source>
</evidence>
<comment type="subcellular location">
    <subcellularLocation>
        <location evidence="1 14">Cell outer membrane</location>
        <topology evidence="1 14">Multi-pass membrane protein</topology>
    </subcellularLocation>
</comment>
<evidence type="ECO:0000256" key="9">
    <source>
        <dbReference type="ARBA" id="ARBA00023065"/>
    </source>
</evidence>
<evidence type="ECO:0000259" key="18">
    <source>
        <dbReference type="Pfam" id="PF07715"/>
    </source>
</evidence>
<evidence type="ECO:0000259" key="17">
    <source>
        <dbReference type="Pfam" id="PF00593"/>
    </source>
</evidence>
<keyword evidence="13 14" id="KW-0998">Cell outer membrane</keyword>
<dbReference type="InterPro" id="IPR000531">
    <property type="entry name" value="Beta-barrel_TonB"/>
</dbReference>
<dbReference type="PANTHER" id="PTHR32552">
    <property type="entry name" value="FERRICHROME IRON RECEPTOR-RELATED"/>
    <property type="match status" value="1"/>
</dbReference>
<dbReference type="AlphaFoldDB" id="A0A9W6MVV2"/>
<dbReference type="PROSITE" id="PS52016">
    <property type="entry name" value="TONB_DEPENDENT_REC_3"/>
    <property type="match status" value="1"/>
</dbReference>
<evidence type="ECO:0000256" key="16">
    <source>
        <dbReference type="SAM" id="SignalP"/>
    </source>
</evidence>
<dbReference type="CDD" id="cd01347">
    <property type="entry name" value="ligand_gated_channel"/>
    <property type="match status" value="1"/>
</dbReference>
<evidence type="ECO:0000256" key="4">
    <source>
        <dbReference type="ARBA" id="ARBA00022452"/>
    </source>
</evidence>
<accession>A0A9W6MVV2</accession>
<feature type="signal peptide" evidence="16">
    <location>
        <begin position="1"/>
        <end position="18"/>
    </location>
</feature>
<gene>
    <name evidence="19" type="ORF">GCM10008179_20210</name>
</gene>
<evidence type="ECO:0000256" key="2">
    <source>
        <dbReference type="ARBA" id="ARBA00009810"/>
    </source>
</evidence>
<keyword evidence="11 14" id="KW-0472">Membrane</keyword>
<evidence type="ECO:0000256" key="13">
    <source>
        <dbReference type="ARBA" id="ARBA00023237"/>
    </source>
</evidence>
<keyword evidence="3 14" id="KW-0813">Transport</keyword>
<keyword evidence="10 15" id="KW-0798">TonB box</keyword>
<name>A0A9W6MVV2_9HYPH</name>
<keyword evidence="5" id="KW-0410">Iron transport</keyword>
<evidence type="ECO:0000256" key="12">
    <source>
        <dbReference type="ARBA" id="ARBA00023170"/>
    </source>
</evidence>
<organism evidence="19 20">
    <name type="scientific">Hansschlegelia plantiphila</name>
    <dbReference type="NCBI Taxonomy" id="374655"/>
    <lineage>
        <taxon>Bacteria</taxon>
        <taxon>Pseudomonadati</taxon>
        <taxon>Pseudomonadota</taxon>
        <taxon>Alphaproteobacteria</taxon>
        <taxon>Hyphomicrobiales</taxon>
        <taxon>Methylopilaceae</taxon>
        <taxon>Hansschlegelia</taxon>
    </lineage>
</organism>
<dbReference type="NCBIfam" id="TIGR01783">
    <property type="entry name" value="TonB-siderophor"/>
    <property type="match status" value="1"/>
</dbReference>
<dbReference type="SUPFAM" id="SSF56935">
    <property type="entry name" value="Porins"/>
    <property type="match status" value="1"/>
</dbReference>
<evidence type="ECO:0000256" key="8">
    <source>
        <dbReference type="ARBA" id="ARBA00023004"/>
    </source>
</evidence>
<evidence type="ECO:0000256" key="5">
    <source>
        <dbReference type="ARBA" id="ARBA00022496"/>
    </source>
</evidence>
<keyword evidence="7 16" id="KW-0732">Signal</keyword>
<keyword evidence="8" id="KW-0408">Iron</keyword>
<dbReference type="InterPro" id="IPR012910">
    <property type="entry name" value="Plug_dom"/>
</dbReference>
<dbReference type="EMBL" id="BSFI01000008">
    <property type="protein sequence ID" value="GLK68383.1"/>
    <property type="molecule type" value="Genomic_DNA"/>
</dbReference>
<evidence type="ECO:0000256" key="11">
    <source>
        <dbReference type="ARBA" id="ARBA00023136"/>
    </source>
</evidence>
<reference evidence="19" key="1">
    <citation type="journal article" date="2014" name="Int. J. Syst. Evol. Microbiol.">
        <title>Complete genome sequence of Corynebacterium casei LMG S-19264T (=DSM 44701T), isolated from a smear-ripened cheese.</title>
        <authorList>
            <consortium name="US DOE Joint Genome Institute (JGI-PGF)"/>
            <person name="Walter F."/>
            <person name="Albersmeier A."/>
            <person name="Kalinowski J."/>
            <person name="Ruckert C."/>
        </authorList>
    </citation>
    <scope>NUCLEOTIDE SEQUENCE</scope>
    <source>
        <strain evidence="19">VKM B-2347</strain>
    </source>
</reference>
<dbReference type="GO" id="GO:0009279">
    <property type="term" value="C:cell outer membrane"/>
    <property type="evidence" value="ECO:0007669"/>
    <property type="project" value="UniProtKB-SubCell"/>
</dbReference>
<dbReference type="Pfam" id="PF00593">
    <property type="entry name" value="TonB_dep_Rec_b-barrel"/>
    <property type="match status" value="1"/>
</dbReference>
<sequence>MRLFLFSAAIGAVGPAHGQSASSGAAVELAPIEVQGTGAAAGPITADGYVAKSSAVGSKTDTPLTEIPQSISTITRQQLDDRHVQTLNDAVLYSSGVRVGTSGFDPRFDSFYVRGFDATYTGVYRDGLREQNGNFSIFKTETYGLEGVSILKGPASALYGGGSPGGIIDLTTKRPTFTPIGEVGAEIGNRDRYQVEFDVGGPVNGSDEFAYRLTGFARNSDTQLMGMKDDKVYIAPAFTWKPNDDTTFTLLAEYSHIKTGGNTSYYMDETPDGKRRITNYYSGDPAFNDFIQNQYRLGYAFEHKFTDNVTFRQNFRYAHIDARAEYVDIDEGAITPGATSATRSAGLIIDHINTLALDNQVQANVTTGPFAHTLLAGVDVQYANGTDKSAYGVAPDLDLTTLNYGDQHIPAPDDFSDDNTRQRQRQIGVYLQDQIKLGPFIATLGLRNDWARTLTTNRATGDTSPAQTDHKLTGRAGLTYVGPYGISPYVSYSTSFTPTLGTDADTGKPFVPTTGEQYEAGVKYAPPGYNALITGAVFDITQQNVLRTDPDNENRQIQTGEMRSRGFELEATGSLDNGLSFTASYTHLNLEIVKGEAGTDGKAPSGIPRNSAALWADYVFRPGAALEGLTVGAGLRYNGRSFGDDENTFRNKAAAFVDSGLKLEMDRFDPRLKGLKLRVDARNLFDKKTVACQSGYCYRGDRRTVIAGLSYAW</sequence>
<evidence type="ECO:0000256" key="15">
    <source>
        <dbReference type="RuleBase" id="RU003357"/>
    </source>
</evidence>
<feature type="chain" id="PRO_5040812464" evidence="16">
    <location>
        <begin position="19"/>
        <end position="713"/>
    </location>
</feature>
<dbReference type="Gene3D" id="2.170.130.10">
    <property type="entry name" value="TonB-dependent receptor, plug domain"/>
    <property type="match status" value="1"/>
</dbReference>
<evidence type="ECO:0000313" key="20">
    <source>
        <dbReference type="Proteomes" id="UP001143372"/>
    </source>
</evidence>
<feature type="domain" description="TonB-dependent receptor-like beta-barrel" evidence="17">
    <location>
        <begin position="240"/>
        <end position="684"/>
    </location>
</feature>
<keyword evidence="6 14" id="KW-0812">Transmembrane</keyword>
<dbReference type="Pfam" id="PF07715">
    <property type="entry name" value="Plug"/>
    <property type="match status" value="1"/>
</dbReference>
<comment type="caution">
    <text evidence="19">The sequence shown here is derived from an EMBL/GenBank/DDBJ whole genome shotgun (WGS) entry which is preliminary data.</text>
</comment>
<proteinExistence type="inferred from homology"/>
<evidence type="ECO:0000256" key="10">
    <source>
        <dbReference type="ARBA" id="ARBA00023077"/>
    </source>
</evidence>
<evidence type="ECO:0000256" key="7">
    <source>
        <dbReference type="ARBA" id="ARBA00022729"/>
    </source>
</evidence>
<feature type="domain" description="TonB-dependent receptor plug" evidence="18">
    <location>
        <begin position="64"/>
        <end position="167"/>
    </location>
</feature>
<dbReference type="RefSeq" id="WP_271168625.1">
    <property type="nucleotide sequence ID" value="NZ_BSFI01000008.1"/>
</dbReference>
<keyword evidence="12" id="KW-0675">Receptor</keyword>
<dbReference type="InterPro" id="IPR010105">
    <property type="entry name" value="TonB_sidphr_rcpt"/>
</dbReference>
<dbReference type="Gene3D" id="2.40.170.20">
    <property type="entry name" value="TonB-dependent receptor, beta-barrel domain"/>
    <property type="match status" value="1"/>
</dbReference>
<dbReference type="FunFam" id="2.170.130.10:FF:000001">
    <property type="entry name" value="Catecholate siderophore TonB-dependent receptor"/>
    <property type="match status" value="1"/>
</dbReference>
<evidence type="ECO:0000256" key="1">
    <source>
        <dbReference type="ARBA" id="ARBA00004571"/>
    </source>
</evidence>
<dbReference type="InterPro" id="IPR037066">
    <property type="entry name" value="Plug_dom_sf"/>
</dbReference>
<keyword evidence="20" id="KW-1185">Reference proteome</keyword>
<evidence type="ECO:0000256" key="6">
    <source>
        <dbReference type="ARBA" id="ARBA00022692"/>
    </source>
</evidence>
<dbReference type="InterPro" id="IPR039426">
    <property type="entry name" value="TonB-dep_rcpt-like"/>
</dbReference>
<evidence type="ECO:0000256" key="3">
    <source>
        <dbReference type="ARBA" id="ARBA00022448"/>
    </source>
</evidence>
<protein>
    <submittedName>
        <fullName evidence="19">Ligand-gated channel</fullName>
    </submittedName>
</protein>
<keyword evidence="9" id="KW-0406">Ion transport</keyword>
<dbReference type="PANTHER" id="PTHR32552:SF68">
    <property type="entry name" value="FERRICHROME OUTER MEMBRANE TRANSPORTER_PHAGE RECEPTOR"/>
    <property type="match status" value="1"/>
</dbReference>
<evidence type="ECO:0000256" key="14">
    <source>
        <dbReference type="PROSITE-ProRule" id="PRU01360"/>
    </source>
</evidence>
<dbReference type="Proteomes" id="UP001143372">
    <property type="component" value="Unassembled WGS sequence"/>
</dbReference>
<reference evidence="19" key="2">
    <citation type="submission" date="2023-01" db="EMBL/GenBank/DDBJ databases">
        <authorList>
            <person name="Sun Q."/>
            <person name="Evtushenko L."/>
        </authorList>
    </citation>
    <scope>NUCLEOTIDE SEQUENCE</scope>
    <source>
        <strain evidence="19">VKM B-2347</strain>
    </source>
</reference>